<dbReference type="CDD" id="cd00077">
    <property type="entry name" value="HDc"/>
    <property type="match status" value="1"/>
</dbReference>
<dbReference type="Pfam" id="PF13487">
    <property type="entry name" value="HD_5"/>
    <property type="match status" value="1"/>
</dbReference>
<dbReference type="OrthoDB" id="9774747at2"/>
<dbReference type="SUPFAM" id="SSF109604">
    <property type="entry name" value="HD-domain/PDEase-like"/>
    <property type="match status" value="1"/>
</dbReference>
<dbReference type="Proteomes" id="UP000192708">
    <property type="component" value="Unassembled WGS sequence"/>
</dbReference>
<sequence>MGYYKNELNDEEWQIMKTHAAIGETILSSAEQEFPGDEGVIRMAFKIAGGHYEKWDGTGYPRRLSGEDIPLPARIMALADVYDALVSKRVYKASWSHEDAIHEIISKREHHFDPLVVDAFVLESDNFLVISQQYEDN</sequence>
<evidence type="ECO:0000259" key="1">
    <source>
        <dbReference type="PROSITE" id="PS51832"/>
    </source>
</evidence>
<protein>
    <submittedName>
        <fullName evidence="2">HD domain-containing protein</fullName>
    </submittedName>
</protein>
<gene>
    <name evidence="2" type="ORF">SAMN06296008_11630</name>
</gene>
<dbReference type="GO" id="GO:0008081">
    <property type="term" value="F:phosphoric diester hydrolase activity"/>
    <property type="evidence" value="ECO:0007669"/>
    <property type="project" value="UniProtKB-ARBA"/>
</dbReference>
<dbReference type="InterPro" id="IPR003607">
    <property type="entry name" value="HD/PDEase_dom"/>
</dbReference>
<keyword evidence="3" id="KW-1185">Reference proteome</keyword>
<dbReference type="Gene3D" id="1.10.3210.10">
    <property type="entry name" value="Hypothetical protein af1432"/>
    <property type="match status" value="1"/>
</dbReference>
<feature type="domain" description="HD-GYP" evidence="1">
    <location>
        <begin position="1"/>
        <end position="136"/>
    </location>
</feature>
<evidence type="ECO:0000313" key="3">
    <source>
        <dbReference type="Proteomes" id="UP000192708"/>
    </source>
</evidence>
<dbReference type="EMBL" id="FWXJ01000016">
    <property type="protein sequence ID" value="SMC77253.1"/>
    <property type="molecule type" value="Genomic_DNA"/>
</dbReference>
<name>A0A1W2BW64_9BURK</name>
<organism evidence="2 3">
    <name type="scientific">Polynucleobacter kasalickyi</name>
    <dbReference type="NCBI Taxonomy" id="1938817"/>
    <lineage>
        <taxon>Bacteria</taxon>
        <taxon>Pseudomonadati</taxon>
        <taxon>Pseudomonadota</taxon>
        <taxon>Betaproteobacteria</taxon>
        <taxon>Burkholderiales</taxon>
        <taxon>Burkholderiaceae</taxon>
        <taxon>Polynucleobacter</taxon>
    </lineage>
</organism>
<dbReference type="AlphaFoldDB" id="A0A1W2BW64"/>
<dbReference type="PANTHER" id="PTHR45228">
    <property type="entry name" value="CYCLIC DI-GMP PHOSPHODIESTERASE TM_0186-RELATED"/>
    <property type="match status" value="1"/>
</dbReference>
<evidence type="ECO:0000313" key="2">
    <source>
        <dbReference type="EMBL" id="SMC77253.1"/>
    </source>
</evidence>
<dbReference type="PANTHER" id="PTHR45228:SF5">
    <property type="entry name" value="CYCLIC DI-GMP PHOSPHODIESTERASE VC_1348-RELATED"/>
    <property type="match status" value="1"/>
</dbReference>
<dbReference type="RefSeq" id="WP_084285486.1">
    <property type="nucleotide sequence ID" value="NZ_FWXJ01000016.1"/>
</dbReference>
<dbReference type="InterPro" id="IPR037522">
    <property type="entry name" value="HD_GYP_dom"/>
</dbReference>
<dbReference type="PROSITE" id="PS51832">
    <property type="entry name" value="HD_GYP"/>
    <property type="match status" value="1"/>
</dbReference>
<proteinExistence type="predicted"/>
<dbReference type="InterPro" id="IPR052020">
    <property type="entry name" value="Cyclic_di-GMP/3'3'-cGAMP_PDE"/>
</dbReference>
<accession>A0A1W2BW64</accession>
<dbReference type="STRING" id="1938817.SAMN06296008_11630"/>
<reference evidence="2 3" key="1">
    <citation type="submission" date="2017-04" db="EMBL/GenBank/DDBJ databases">
        <authorList>
            <person name="Afonso C.L."/>
            <person name="Miller P.J."/>
            <person name="Scott M.A."/>
            <person name="Spackman E."/>
            <person name="Goraichik I."/>
            <person name="Dimitrov K.M."/>
            <person name="Suarez D.L."/>
            <person name="Swayne D.E."/>
        </authorList>
    </citation>
    <scope>NUCLEOTIDE SEQUENCE [LARGE SCALE GENOMIC DNA]</scope>
    <source>
        <strain evidence="2 3">VK13</strain>
    </source>
</reference>